<evidence type="ECO:0000313" key="6">
    <source>
        <dbReference type="Proteomes" id="UP000521676"/>
    </source>
</evidence>
<dbReference type="Gene3D" id="1.10.10.10">
    <property type="entry name" value="Winged helix-like DNA-binding domain superfamily/Winged helix DNA-binding domain"/>
    <property type="match status" value="1"/>
</dbReference>
<dbReference type="PIRSF" id="PIRSF005739">
    <property type="entry name" value="O-mtase"/>
    <property type="match status" value="1"/>
</dbReference>
<dbReference type="InterPro" id="IPR036390">
    <property type="entry name" value="WH_DNA-bd_sf"/>
</dbReference>
<dbReference type="InterPro" id="IPR014088">
    <property type="entry name" value="BchU"/>
</dbReference>
<dbReference type="SUPFAM" id="SSF53335">
    <property type="entry name" value="S-adenosyl-L-methionine-dependent methyltransferases"/>
    <property type="match status" value="1"/>
</dbReference>
<dbReference type="InterPro" id="IPR036388">
    <property type="entry name" value="WH-like_DNA-bd_sf"/>
</dbReference>
<dbReference type="EMBL" id="JACATZ010000001">
    <property type="protein sequence ID" value="NWJ44614.1"/>
    <property type="molecule type" value="Genomic_DNA"/>
</dbReference>
<keyword evidence="1 5" id="KW-0489">Methyltransferase</keyword>
<evidence type="ECO:0000259" key="4">
    <source>
        <dbReference type="Pfam" id="PF00891"/>
    </source>
</evidence>
<reference evidence="5 6" key="1">
    <citation type="submission" date="2020-06" db="EMBL/GenBank/DDBJ databases">
        <title>Anoxygenic phototrophic Chloroflexota member uses a Type I reaction center.</title>
        <authorList>
            <person name="Tsuji J.M."/>
            <person name="Shaw N.A."/>
            <person name="Nagashima S."/>
            <person name="Venkiteswaran J."/>
            <person name="Schiff S.L."/>
            <person name="Hanada S."/>
            <person name="Tank M."/>
            <person name="Neufeld J.D."/>
        </authorList>
    </citation>
    <scope>NUCLEOTIDE SEQUENCE [LARGE SCALE GENOMIC DNA]</scope>
    <source>
        <strain evidence="5">L227-S17</strain>
    </source>
</reference>
<keyword evidence="2" id="KW-0808">Transferase</keyword>
<protein>
    <submittedName>
        <fullName evidence="5">C-20 methyltransferase BchU</fullName>
    </submittedName>
</protein>
<name>A0A8T7LRF5_9CHLR</name>
<proteinExistence type="predicted"/>
<evidence type="ECO:0000256" key="2">
    <source>
        <dbReference type="ARBA" id="ARBA00022679"/>
    </source>
</evidence>
<dbReference type="PROSITE" id="PS51683">
    <property type="entry name" value="SAM_OMT_II"/>
    <property type="match status" value="1"/>
</dbReference>
<dbReference type="NCBIfam" id="TIGR02716">
    <property type="entry name" value="C20_methyl_CrtF"/>
    <property type="match status" value="1"/>
</dbReference>
<dbReference type="InterPro" id="IPR016461">
    <property type="entry name" value="COMT-like"/>
</dbReference>
<dbReference type="Proteomes" id="UP000521676">
    <property type="component" value="Unassembled WGS sequence"/>
</dbReference>
<dbReference type="Pfam" id="PF00891">
    <property type="entry name" value="Methyltransf_2"/>
    <property type="match status" value="1"/>
</dbReference>
<dbReference type="FunFam" id="1.10.10.10:FF:001152">
    <property type="entry name" value="Bacteriochlorophyllide d C-20 methyltransferase"/>
    <property type="match status" value="1"/>
</dbReference>
<dbReference type="PANTHER" id="PTHR11746">
    <property type="entry name" value="O-METHYLTRANSFERASE"/>
    <property type="match status" value="1"/>
</dbReference>
<gene>
    <name evidence="5" type="primary">bchU</name>
    <name evidence="5" type="ORF">HXX08_01930</name>
</gene>
<dbReference type="Gene3D" id="3.40.50.150">
    <property type="entry name" value="Vaccinia Virus protein VP39"/>
    <property type="match status" value="1"/>
</dbReference>
<dbReference type="InterPro" id="IPR001077">
    <property type="entry name" value="COMT_C"/>
</dbReference>
<evidence type="ECO:0000256" key="3">
    <source>
        <dbReference type="ARBA" id="ARBA00022691"/>
    </source>
</evidence>
<organism evidence="5 6">
    <name type="scientific">Candidatus Chlorohelix allophototropha</name>
    <dbReference type="NCBI Taxonomy" id="3003348"/>
    <lineage>
        <taxon>Bacteria</taxon>
        <taxon>Bacillati</taxon>
        <taxon>Chloroflexota</taxon>
        <taxon>Chloroflexia</taxon>
        <taxon>Candidatus Chloroheliales</taxon>
        <taxon>Candidatus Chloroheliaceae</taxon>
        <taxon>Candidatus Chlorohelix</taxon>
    </lineage>
</organism>
<evidence type="ECO:0000313" key="5">
    <source>
        <dbReference type="EMBL" id="NWJ44614.1"/>
    </source>
</evidence>
<dbReference type="InterPro" id="IPR029063">
    <property type="entry name" value="SAM-dependent_MTases_sf"/>
</dbReference>
<dbReference type="SUPFAM" id="SSF46785">
    <property type="entry name" value="Winged helix' DNA-binding domain"/>
    <property type="match status" value="1"/>
</dbReference>
<feature type="domain" description="O-methyltransferase C-terminal" evidence="4">
    <location>
        <begin position="155"/>
        <end position="334"/>
    </location>
</feature>
<comment type="caution">
    <text evidence="5">The sequence shown here is derived from an EMBL/GenBank/DDBJ whole genome shotgun (WGS) entry which is preliminary data.</text>
</comment>
<dbReference type="FunFam" id="3.40.50.150:FF:000405">
    <property type="entry name" value="Carminomycin 4-O-methyltransferase DnrK"/>
    <property type="match status" value="1"/>
</dbReference>
<dbReference type="GO" id="GO:0008171">
    <property type="term" value="F:O-methyltransferase activity"/>
    <property type="evidence" value="ECO:0007669"/>
    <property type="project" value="InterPro"/>
</dbReference>
<dbReference type="GO" id="GO:0032259">
    <property type="term" value="P:methylation"/>
    <property type="evidence" value="ECO:0007669"/>
    <property type="project" value="UniProtKB-KW"/>
</dbReference>
<dbReference type="AlphaFoldDB" id="A0A8T7LRF5"/>
<sequence>MLLFWRIRVRRSLTDMDDSSLFDANQKVYDMVFKSTVDFFCLKGALDLNLFEALASEPLSIEDLAKATKSVPLRLNKFLMSLDQIGLVEQKDGKWGLTPFSVQFFTAPEQHRNLTFVPFMDYLGKMIEPYYLRMADVVRGERNFTSFTPYPPRTREDSDFYETLHRSNTFYPTKLLVERGNLKGVKHLVDMGGGIGDIAIALCRANPDLTVTLINLPSAIDLVKENVADKGFSDRITPVAIDMYREPLPKCDAVLISRILYPFGEQFSRMLCQKAYDTLEPDGRLLLLDMNISDDHSPNYDYLTHYLSSVGTDFVQMEFKHHNTYSKIMGEIGFKDIKFDDAWDNILFQAVK</sequence>
<evidence type="ECO:0000256" key="1">
    <source>
        <dbReference type="ARBA" id="ARBA00022603"/>
    </source>
</evidence>
<keyword evidence="3" id="KW-0949">S-adenosyl-L-methionine</keyword>
<accession>A0A8T7LRF5</accession>